<feature type="domain" description="Flagellar hook-associated protein 2 N-terminal" evidence="6">
    <location>
        <begin position="20"/>
        <end position="116"/>
    </location>
</feature>
<evidence type="ECO:0000256" key="5">
    <source>
        <dbReference type="RuleBase" id="RU362066"/>
    </source>
</evidence>
<dbReference type="Proteomes" id="UP000028486">
    <property type="component" value="Chromosome"/>
</dbReference>
<evidence type="ECO:0000256" key="2">
    <source>
        <dbReference type="ARBA" id="ARBA00011255"/>
    </source>
</evidence>
<name>A0A076FA63_9BACT</name>
<protein>
    <recommendedName>
        <fullName evidence="5">Flagellar hook-associated protein 2</fullName>
        <shortName evidence="5">HAP2</shortName>
    </recommendedName>
    <alternativeName>
        <fullName evidence="5">Flagellar cap protein</fullName>
    </alternativeName>
</protein>
<dbReference type="RefSeq" id="WP_051870902.1">
    <property type="nucleotide sequence ID" value="NZ_CP009043.1"/>
</dbReference>
<dbReference type="GO" id="GO:0005576">
    <property type="term" value="C:extracellular region"/>
    <property type="evidence" value="ECO:0007669"/>
    <property type="project" value="UniProtKB-SubCell"/>
</dbReference>
<dbReference type="GO" id="GO:0007155">
    <property type="term" value="P:cell adhesion"/>
    <property type="evidence" value="ECO:0007669"/>
    <property type="project" value="InterPro"/>
</dbReference>
<evidence type="ECO:0000259" key="7">
    <source>
        <dbReference type="Pfam" id="PF07195"/>
    </source>
</evidence>
<evidence type="ECO:0000313" key="8">
    <source>
        <dbReference type="EMBL" id="AII14367.1"/>
    </source>
</evidence>
<dbReference type="InterPro" id="IPR010809">
    <property type="entry name" value="FliD_C"/>
</dbReference>
<dbReference type="InterPro" id="IPR040026">
    <property type="entry name" value="FliD"/>
</dbReference>
<sequence length="602" mass="64460">MAVGSVTALGVFGKTNGGSSSVLTQDLIDSLKEVDEKASVTPITNKITTNQTKQTDLTALTTLLSAFKTNVSSLTDSSSYMTKKVSSTGSNNASISVDNGVNVGDISIKVNQLAAKDSYQSKTFSMSNAPVLSGTTSASFKLSIDGKDYQIEADNSTSLDDIAAQINDQTDGKINAKVLNVGGENPYRLVFSSSETGSANKINFSYTADESGSTEASKNLLNALGFYFEDSSDANATLTLKTEDKLTEAEKASAGSQLQKAADANFIYNGIEITRNTNKVTDLQLGVTINLSKVDKEDEYTNFNITQDTTAITKSIQEMVNSYNTLINNLEVATSYNSETGATGTFQGVSEIINIKTSINKIINGVDSNGKSLQDFGLSLSQDGLLTLDSVTLKDKLENDFDNFQGFFSTATSYTNVSTSSTGIKDDATSPITGTLKINDKEIEINLTGTTKQERTKELLKAITNAGITDISASLNTDGNLTLKGLGGSNLKVEGSDELLSNLGFTKVDLKGETNTSTGFFEKLKDTLNNLVGKDGSLTNYEASLVSQNEKLTSEKEKTQKTIDSKYERMQTQFAQYEVILNKLNTQLSTITTMIEQASNSN</sequence>
<accession>A0A076FA63</accession>
<comment type="subcellular location">
    <subcellularLocation>
        <location evidence="5">Secreted</location>
    </subcellularLocation>
    <subcellularLocation>
        <location evidence="5">Bacterial flagellum</location>
    </subcellularLocation>
</comment>
<evidence type="ECO:0000256" key="3">
    <source>
        <dbReference type="ARBA" id="ARBA00023054"/>
    </source>
</evidence>
<dbReference type="eggNOG" id="COG1345">
    <property type="taxonomic scope" value="Bacteria"/>
</dbReference>
<dbReference type="Pfam" id="PF07195">
    <property type="entry name" value="FliD_C"/>
    <property type="match status" value="1"/>
</dbReference>
<evidence type="ECO:0000256" key="1">
    <source>
        <dbReference type="ARBA" id="ARBA00009764"/>
    </source>
</evidence>
<feature type="coiled-coil region" evidence="5">
    <location>
        <begin position="549"/>
        <end position="587"/>
    </location>
</feature>
<organism evidence="8 9">
    <name type="scientific">Campylobacter iguaniorum</name>
    <dbReference type="NCBI Taxonomy" id="1244531"/>
    <lineage>
        <taxon>Bacteria</taxon>
        <taxon>Pseudomonadati</taxon>
        <taxon>Campylobacterota</taxon>
        <taxon>Epsilonproteobacteria</taxon>
        <taxon>Campylobacterales</taxon>
        <taxon>Campylobacteraceae</taxon>
        <taxon>Campylobacter</taxon>
    </lineage>
</organism>
<keyword evidence="4 5" id="KW-0975">Bacterial flagellum</keyword>
<comment type="subunit">
    <text evidence="2 5">Homopentamer.</text>
</comment>
<evidence type="ECO:0000313" key="9">
    <source>
        <dbReference type="Proteomes" id="UP000028486"/>
    </source>
</evidence>
<dbReference type="OrthoDB" id="1530at2"/>
<keyword evidence="8" id="KW-0282">Flagellum</keyword>
<comment type="similarity">
    <text evidence="1 5">Belongs to the FliD family.</text>
</comment>
<proteinExistence type="inferred from homology"/>
<dbReference type="InterPro" id="IPR003481">
    <property type="entry name" value="FliD_N"/>
</dbReference>
<dbReference type="GO" id="GO:0071973">
    <property type="term" value="P:bacterial-type flagellum-dependent cell motility"/>
    <property type="evidence" value="ECO:0007669"/>
    <property type="project" value="TreeGrafter"/>
</dbReference>
<dbReference type="AlphaFoldDB" id="A0A076FA63"/>
<dbReference type="Pfam" id="PF02465">
    <property type="entry name" value="FliD_N"/>
    <property type="match status" value="1"/>
</dbReference>
<dbReference type="NCBIfam" id="NF009400">
    <property type="entry name" value="PRK12765.1"/>
    <property type="match status" value="1"/>
</dbReference>
<keyword evidence="3 5" id="KW-0175">Coiled coil</keyword>
<feature type="domain" description="Flagellar hook-associated protein 2 C-terminal" evidence="7">
    <location>
        <begin position="261"/>
        <end position="456"/>
    </location>
</feature>
<dbReference type="STRING" id="1244531.CIG2463D_0503"/>
<keyword evidence="9" id="KW-1185">Reference proteome</keyword>
<keyword evidence="8" id="KW-0966">Cell projection</keyword>
<evidence type="ECO:0000256" key="4">
    <source>
        <dbReference type="ARBA" id="ARBA00023143"/>
    </source>
</evidence>
<keyword evidence="8" id="KW-0969">Cilium</keyword>
<evidence type="ECO:0000259" key="6">
    <source>
        <dbReference type="Pfam" id="PF02465"/>
    </source>
</evidence>
<keyword evidence="5" id="KW-0964">Secreted</keyword>
<dbReference type="GO" id="GO:0009424">
    <property type="term" value="C:bacterial-type flagellum hook"/>
    <property type="evidence" value="ECO:0007669"/>
    <property type="project" value="UniProtKB-UniRule"/>
</dbReference>
<gene>
    <name evidence="8" type="primary">fliD</name>
    <name evidence="8" type="ORF">CIG1485E_0502</name>
</gene>
<dbReference type="HOGENOM" id="CLU_015182_3_0_7"/>
<dbReference type="KEGG" id="caj:CIG1485E_0502"/>
<dbReference type="PANTHER" id="PTHR30288">
    <property type="entry name" value="FLAGELLAR CAP/ASSEMBLY PROTEIN FLID"/>
    <property type="match status" value="1"/>
</dbReference>
<dbReference type="PANTHER" id="PTHR30288:SF0">
    <property type="entry name" value="FLAGELLAR HOOK-ASSOCIATED PROTEIN 2"/>
    <property type="match status" value="1"/>
</dbReference>
<reference evidence="9" key="1">
    <citation type="journal article" date="2014" name="Genome Announc.">
        <title>Complete Genome Sequence of Campylobacter iguaniorum Strain 1485ET, Isolated from a Bearded Dragon (Pogona vitticeps).</title>
        <authorList>
            <person name="Gilbert M.J."/>
            <person name="Miller W.G."/>
            <person name="Yee E."/>
            <person name="Kik M."/>
            <person name="Wagenaar J.A."/>
            <person name="Duim B."/>
        </authorList>
    </citation>
    <scope>NUCLEOTIDE SEQUENCE [LARGE SCALE GENOMIC DNA]</scope>
    <source>
        <strain evidence="9">1485E</strain>
    </source>
</reference>
<dbReference type="GO" id="GO:0009421">
    <property type="term" value="C:bacterial-type flagellum filament cap"/>
    <property type="evidence" value="ECO:0007669"/>
    <property type="project" value="InterPro"/>
</dbReference>
<dbReference type="EMBL" id="CP009043">
    <property type="protein sequence ID" value="AII14367.1"/>
    <property type="molecule type" value="Genomic_DNA"/>
</dbReference>
<comment type="function">
    <text evidence="5">Required for morphogenesis and for the elongation of the flagellar filament by facilitating polymerization of the flagellin monomers at the tip of growing filament. Forms a capping structure, which prevents flagellin subunits (transported through the central channel of the flagellum) from leaking out without polymerization at the distal end.</text>
</comment>